<evidence type="ECO:0000313" key="4">
    <source>
        <dbReference type="EMBL" id="UXI66242.1"/>
    </source>
</evidence>
<accession>A0ABY6B8Y4</accession>
<dbReference type="PANTHER" id="PTHR34819">
    <property type="entry name" value="LARGE CYSTEINE-RICH PERIPLASMIC PROTEIN OMCB"/>
    <property type="match status" value="1"/>
</dbReference>
<sequence>MLLSQWICRLALPVSGIAVLLSSGGAHAQVSLTTMGVPYTQSFDTLPASGSATWTNNSTVPGWFHARTGTGTTIVANDGSSNAGNLYSYGTGTATDRALGALGSGNAAIGNLFWGVRLQNNTGATITALDVSFVGEQWRNSAAAAQTVAFSYLVGSPTVTGSLAEFQSAGTAVAALDFPSPITGGAAGALNGNLAANQVTVTSTISGLSIPNGTEVMLRWSDPDHTGADHGLSIDSFAVTPQGVTLPNLTINDVSLNEGNTGTTSFTFTVSLSAPAGPGGVTFDIGTADDSAVAPGDYATNSLTSQTIPSGSSTYSFTVNVNGDPDVETNEAFFVNVSTVTGANVTDGQGVGTVQNDDVPASADLAVTVVDSPDPVLAGNNLTYTVTVTNNGPDAASTVSLSDTLPGTLTFVSFTAPGGWSCTTPAVGAGGTVSCSIASLGVGSAVFTLVGNVPADTPAGTIFSNTATASSTTSDPSTGNESGTATTTTAVGVDLAVTVADAPDPVVAGATVTYTVTVANAGPSTAANVSLSDTLPAGTTFVSLTAPGGWSCTTPAVGATGTISCSIAALPAGSAPFTLAANVDAGVAAGTVLSNTATGITSTTDTNPGNESGTATTTVTTSADLSVTNSPSTSNAINGQPITYTITVTNAGTSNAANVTLSNPIPSGTTFTSLSSPGGWSCTTPAAGATGTVSCTLASLAPGMAVFSLTVTVDNGLPPSTIVDVATVTSTTTDPNTGNESATAMTSTPVSLQSFEVD</sequence>
<dbReference type="PANTHER" id="PTHR34819:SF3">
    <property type="entry name" value="CELL SURFACE PROTEIN"/>
    <property type="match status" value="1"/>
</dbReference>
<dbReference type="Proteomes" id="UP001064632">
    <property type="component" value="Chromosome"/>
</dbReference>
<feature type="chain" id="PRO_5046643672" description="DUF11 domain-containing protein" evidence="2">
    <location>
        <begin position="29"/>
        <end position="758"/>
    </location>
</feature>
<evidence type="ECO:0000256" key="2">
    <source>
        <dbReference type="SAM" id="SignalP"/>
    </source>
</evidence>
<feature type="signal peptide" evidence="2">
    <location>
        <begin position="1"/>
        <end position="28"/>
    </location>
</feature>
<feature type="region of interest" description="Disordered" evidence="1">
    <location>
        <begin position="466"/>
        <end position="485"/>
    </location>
</feature>
<dbReference type="SUPFAM" id="SSF141072">
    <property type="entry name" value="CalX-like"/>
    <property type="match status" value="1"/>
</dbReference>
<gene>
    <name evidence="4" type="ORF">N4264_15955</name>
</gene>
<evidence type="ECO:0000256" key="1">
    <source>
        <dbReference type="SAM" id="MobiDB-lite"/>
    </source>
</evidence>
<feature type="domain" description="DUF11" evidence="3">
    <location>
        <begin position="494"/>
        <end position="616"/>
    </location>
</feature>
<keyword evidence="2" id="KW-0732">Signal</keyword>
<dbReference type="InterPro" id="IPR047589">
    <property type="entry name" value="DUF11_rpt"/>
</dbReference>
<dbReference type="Pfam" id="PF01345">
    <property type="entry name" value="DUF11"/>
    <property type="match status" value="3"/>
</dbReference>
<name>A0ABY6B8Y4_9GAMM</name>
<feature type="domain" description="DUF11" evidence="3">
    <location>
        <begin position="624"/>
        <end position="744"/>
    </location>
</feature>
<dbReference type="Gene3D" id="2.60.40.3080">
    <property type="match status" value="1"/>
</dbReference>
<proteinExistence type="predicted"/>
<feature type="region of interest" description="Disordered" evidence="1">
    <location>
        <begin position="731"/>
        <end position="758"/>
    </location>
</feature>
<evidence type="ECO:0000313" key="5">
    <source>
        <dbReference type="Proteomes" id="UP001064632"/>
    </source>
</evidence>
<feature type="domain" description="DUF11" evidence="3">
    <location>
        <begin position="364"/>
        <end position="486"/>
    </location>
</feature>
<dbReference type="EMBL" id="CP104694">
    <property type="protein sequence ID" value="UXI66242.1"/>
    <property type="molecule type" value="Genomic_DNA"/>
</dbReference>
<organism evidence="4 5">
    <name type="scientific">Tahibacter amnicola</name>
    <dbReference type="NCBI Taxonomy" id="2976241"/>
    <lineage>
        <taxon>Bacteria</taxon>
        <taxon>Pseudomonadati</taxon>
        <taxon>Pseudomonadota</taxon>
        <taxon>Gammaproteobacteria</taxon>
        <taxon>Lysobacterales</taxon>
        <taxon>Rhodanobacteraceae</taxon>
        <taxon>Tahibacter</taxon>
    </lineage>
</organism>
<keyword evidence="5" id="KW-1185">Reference proteome</keyword>
<dbReference type="InterPro" id="IPR013783">
    <property type="entry name" value="Ig-like_fold"/>
</dbReference>
<dbReference type="InterPro" id="IPR001434">
    <property type="entry name" value="OmcB-like_DUF11"/>
</dbReference>
<dbReference type="InterPro" id="IPR038081">
    <property type="entry name" value="CalX-like_sf"/>
</dbReference>
<protein>
    <recommendedName>
        <fullName evidence="3">DUF11 domain-containing protein</fullName>
    </recommendedName>
</protein>
<dbReference type="NCBIfam" id="TIGR01451">
    <property type="entry name" value="B_ant_repeat"/>
    <property type="match status" value="3"/>
</dbReference>
<reference evidence="4" key="1">
    <citation type="submission" date="2022-09" db="EMBL/GenBank/DDBJ databases">
        <title>Tahibacter sp. nov., isolated from a fresh water.</title>
        <authorList>
            <person name="Baek J.H."/>
            <person name="Lee J.K."/>
            <person name="Kim J.M."/>
            <person name="Jeon C.O."/>
        </authorList>
    </citation>
    <scope>NUCLEOTIDE SEQUENCE</scope>
    <source>
        <strain evidence="4">W38</strain>
    </source>
</reference>
<dbReference type="InterPro" id="IPR051172">
    <property type="entry name" value="Chlamydia_OmcB"/>
</dbReference>
<dbReference type="Gene3D" id="2.60.40.10">
    <property type="entry name" value="Immunoglobulins"/>
    <property type="match status" value="1"/>
</dbReference>
<evidence type="ECO:0000259" key="3">
    <source>
        <dbReference type="Pfam" id="PF01345"/>
    </source>
</evidence>
<dbReference type="Gene3D" id="2.60.40.2030">
    <property type="match status" value="1"/>
</dbReference>
<feature type="compositionally biased region" description="Polar residues" evidence="1">
    <location>
        <begin position="735"/>
        <end position="758"/>
    </location>
</feature>